<dbReference type="AlphaFoldDB" id="A0A7M5X4B2"/>
<dbReference type="SUPFAM" id="SSF74788">
    <property type="entry name" value="Cullin repeat-like"/>
    <property type="match status" value="1"/>
</dbReference>
<reference evidence="9" key="1">
    <citation type="submission" date="2021-01" db="UniProtKB">
        <authorList>
            <consortium name="EnsemblMetazoa"/>
        </authorList>
    </citation>
    <scope>IDENTIFICATION</scope>
</reference>
<dbReference type="Pfam" id="PF03081">
    <property type="entry name" value="Exo70_C"/>
    <property type="match status" value="1"/>
</dbReference>
<dbReference type="GO" id="GO:0005546">
    <property type="term" value="F:phosphatidylinositol-4,5-bisphosphate binding"/>
    <property type="evidence" value="ECO:0007669"/>
    <property type="project" value="InterPro"/>
</dbReference>
<evidence type="ECO:0000256" key="2">
    <source>
        <dbReference type="ARBA" id="ARBA00022448"/>
    </source>
</evidence>
<keyword evidence="6" id="KW-0175">Coiled coil</keyword>
<evidence type="ECO:0000259" key="8">
    <source>
        <dbReference type="Pfam" id="PF03081"/>
    </source>
</evidence>
<dbReference type="InterPro" id="IPR046364">
    <property type="entry name" value="Exo70_C"/>
</dbReference>
<dbReference type="Pfam" id="PF20669">
    <property type="entry name" value="Exo70_N"/>
    <property type="match status" value="1"/>
</dbReference>
<dbReference type="Proteomes" id="UP000594262">
    <property type="component" value="Unplaced"/>
</dbReference>
<keyword evidence="10" id="KW-1185">Reference proteome</keyword>
<evidence type="ECO:0000256" key="3">
    <source>
        <dbReference type="ARBA" id="ARBA00022483"/>
    </source>
</evidence>
<feature type="domain" description="Exocyst complex subunit Exo70 C-terminal" evidence="8">
    <location>
        <begin position="311"/>
        <end position="674"/>
    </location>
</feature>
<dbReference type="RefSeq" id="XP_066927886.1">
    <property type="nucleotide sequence ID" value="XM_067071785.1"/>
</dbReference>
<dbReference type="PANTHER" id="PTHR12542">
    <property type="entry name" value="EXOCYST COMPLEX PROTEIN EXO70"/>
    <property type="match status" value="1"/>
</dbReference>
<evidence type="ECO:0000256" key="4">
    <source>
        <dbReference type="ARBA" id="ARBA00026169"/>
    </source>
</evidence>
<evidence type="ECO:0000256" key="5">
    <source>
        <dbReference type="RuleBase" id="RU365026"/>
    </source>
</evidence>
<dbReference type="GO" id="GO:0015031">
    <property type="term" value="P:protein transport"/>
    <property type="evidence" value="ECO:0007669"/>
    <property type="project" value="UniProtKB-KW"/>
</dbReference>
<sequence length="686" mass="78799">MEDIHIKKQEIEAKLEDEKANIQWLQESLQKSDQLTNNMLNILSSFEERLCKLEDTILPVHKETTDLQRRQDNVDKTLVLLDDVLSFHSVSSNLKPIIEEGPTGHLTEYLESMEKIDHAISFFEKNNPDSIELSVLRSLNESGKESLEKEFLTLLKRNSKAVPPVTIQDILNAMAENADAVSQISEEETQIEHFSERNMNELATIANWFTSHKKSTDFMNVYSQIRAHKLVESLQGVKEDDFKFNYENLIGKKKQPAAPTGSRRQTDVFQRKRLGPRRSTRQHIESMYGVKGSKSNTDNTEEDENREVNTFIKCTYALLKLMQSEKQLMQTIIPAERQVPVFSHLVQQTLSMYYTDAENVCLNARKVSKLDHTAIQVILPLAKCLSLVKSDFDPLLKGVNVDTRKKFLSVGQLVDDTGLKILNEFIERLKEPEKHGNMPKDGTVHQVTSNVMIFLEELNGYLDTTAAIVSSNDPNASKAVLDAYSIKRTASSYMSKILGSLSGNLMQKSKIYDTSALQSIFMLNNYNYIVKSLHKIGIMSMLQENGEPDLEGRYNEFLETELESYERSWIRVTHHLEQSAGERSIDAKGGHLKDKQKQAIKEKFKGFNTDIEDIKQLHCQYTVPDMELKKRIYDRICDLVVPKYTAFLQRYRDVHFTKNVEKYVKFDIDEVRVLIGNIYAVEQSMR</sequence>
<evidence type="ECO:0000256" key="7">
    <source>
        <dbReference type="SAM" id="MobiDB-lite"/>
    </source>
</evidence>
<dbReference type="GO" id="GO:0000145">
    <property type="term" value="C:exocyst"/>
    <property type="evidence" value="ECO:0007669"/>
    <property type="project" value="InterPro"/>
</dbReference>
<dbReference type="InterPro" id="IPR004140">
    <property type="entry name" value="Exo70"/>
</dbReference>
<evidence type="ECO:0000313" key="9">
    <source>
        <dbReference type="EnsemblMetazoa" id="CLYHEMP016753.2"/>
    </source>
</evidence>
<protein>
    <recommendedName>
        <fullName evidence="4 5">Exocyst complex component 7</fullName>
    </recommendedName>
    <alternativeName>
        <fullName evidence="5">Exocyst complex component Exo70</fullName>
    </alternativeName>
</protein>
<accession>A0A7M5X4B2</accession>
<dbReference type="GO" id="GO:0006887">
    <property type="term" value="P:exocytosis"/>
    <property type="evidence" value="ECO:0007669"/>
    <property type="project" value="UniProtKB-KW"/>
</dbReference>
<dbReference type="InterPro" id="IPR016159">
    <property type="entry name" value="Cullin_repeat-like_dom_sf"/>
</dbReference>
<feature type="coiled-coil region" evidence="6">
    <location>
        <begin position="1"/>
        <end position="28"/>
    </location>
</feature>
<evidence type="ECO:0000256" key="6">
    <source>
        <dbReference type="SAM" id="Coils"/>
    </source>
</evidence>
<evidence type="ECO:0000256" key="1">
    <source>
        <dbReference type="ARBA" id="ARBA00006756"/>
    </source>
</evidence>
<name>A0A7M5X4B2_9CNID</name>
<keyword evidence="3 5" id="KW-0268">Exocytosis</keyword>
<dbReference type="Gene3D" id="1.20.1280.170">
    <property type="entry name" value="Exocyst complex component Exo70"/>
    <property type="match status" value="2"/>
</dbReference>
<evidence type="ECO:0000313" key="10">
    <source>
        <dbReference type="Proteomes" id="UP000594262"/>
    </source>
</evidence>
<keyword evidence="5" id="KW-0653">Protein transport</keyword>
<organism evidence="9 10">
    <name type="scientific">Clytia hemisphaerica</name>
    <dbReference type="NCBI Taxonomy" id="252671"/>
    <lineage>
        <taxon>Eukaryota</taxon>
        <taxon>Metazoa</taxon>
        <taxon>Cnidaria</taxon>
        <taxon>Hydrozoa</taxon>
        <taxon>Hydroidolina</taxon>
        <taxon>Leptothecata</taxon>
        <taxon>Obeliida</taxon>
        <taxon>Clytiidae</taxon>
        <taxon>Clytia</taxon>
    </lineage>
</organism>
<dbReference type="PANTHER" id="PTHR12542:SF41">
    <property type="entry name" value="EXOCYST COMPLEX COMPONENT 7"/>
    <property type="match status" value="1"/>
</dbReference>
<dbReference type="GeneID" id="136815344"/>
<dbReference type="EnsemblMetazoa" id="CLYHEMT016753.2">
    <property type="protein sequence ID" value="CLYHEMP016753.2"/>
    <property type="gene ID" value="CLYHEMG016753"/>
</dbReference>
<proteinExistence type="inferred from homology"/>
<dbReference type="OrthoDB" id="1922221at2759"/>
<feature type="region of interest" description="Disordered" evidence="7">
    <location>
        <begin position="274"/>
        <end position="304"/>
    </location>
</feature>
<comment type="similarity">
    <text evidence="1 5">Belongs to the EXO70 family.</text>
</comment>
<dbReference type="EnsemblMetazoa" id="CLYHEMT016753.1">
    <property type="protein sequence ID" value="CLYHEMP016753.1"/>
    <property type="gene ID" value="CLYHEMG016753"/>
</dbReference>
<keyword evidence="2 5" id="KW-0813">Transport</keyword>
<comment type="function">
    <text evidence="5">Component of the exocyst complex involved in the docking of exocytic vesicles with fusion sites on the plasma membrane.</text>
</comment>